<sequence>MCTGYSTTNVLLVHMKGFHDLFVHVAMPLETTISLLYWSMTFMGPHMLSSKEVEVVPWVVDFAMHLYPAIVLWADFLLTTTNFKRAWKHAVYIYGFVLMYYLWSCYCQHRNGFWVYQFLARFDSSWSRFGFFFASGTVTWILSMNSVRALIRQSVKVPSASRRFIHSSPAAKSDALFVHRDTPENNPKLKFEFNADNQKRVEEILKKYPPQYKKGAIMPLLDLGQRQFGFTSISVMNEVARLLEVPPMRVYEVATFYTMFNRSPVGKHFLQLCTTTPCQLGGCGSTKILDTLTKELNIKPGETTKDGKFTLVEVECAGACVNAPVMAINDDYYEDLTPETTKALLDNLKADKPITPGPQSGRKTCEYAPGVYSTLNEEPYGPGFRMRDDL</sequence>
<feature type="transmembrane region" description="Helical" evidence="13">
    <location>
        <begin position="21"/>
        <end position="38"/>
    </location>
</feature>
<evidence type="ECO:0000256" key="8">
    <source>
        <dbReference type="ARBA" id="ARBA00023004"/>
    </source>
</evidence>
<dbReference type="InterPro" id="IPR042128">
    <property type="entry name" value="NuoE_dom"/>
</dbReference>
<feature type="transmembrane region" description="Helical" evidence="13">
    <location>
        <begin position="58"/>
        <end position="78"/>
    </location>
</feature>
<comment type="subcellular location">
    <subcellularLocation>
        <location evidence="1">Endomembrane system</location>
        <topology evidence="1">Multi-pass membrane protein</topology>
    </subcellularLocation>
</comment>
<keyword evidence="9" id="KW-0411">Iron-sulfur</keyword>
<dbReference type="GO" id="GO:0016491">
    <property type="term" value="F:oxidoreductase activity"/>
    <property type="evidence" value="ECO:0007669"/>
    <property type="project" value="InterPro"/>
</dbReference>
<evidence type="ECO:0000256" key="13">
    <source>
        <dbReference type="SAM" id="Phobius"/>
    </source>
</evidence>
<evidence type="ECO:0000256" key="12">
    <source>
        <dbReference type="ARBA" id="ARBA00034078"/>
    </source>
</evidence>
<dbReference type="FunFam" id="3.40.30.10:FF:000022">
    <property type="entry name" value="NADH dehydrogenase flavoprotein 2, mitochondrial"/>
    <property type="match status" value="1"/>
</dbReference>
<keyword evidence="5" id="KW-0479">Metal-binding</keyword>
<evidence type="ECO:0000256" key="4">
    <source>
        <dbReference type="ARBA" id="ARBA00022714"/>
    </source>
</evidence>
<evidence type="ECO:0000256" key="10">
    <source>
        <dbReference type="ARBA" id="ARBA00023027"/>
    </source>
</evidence>
<keyword evidence="15" id="KW-1185">Reference proteome</keyword>
<dbReference type="InterPro" id="IPR002023">
    <property type="entry name" value="NuoE-like"/>
</dbReference>
<keyword evidence="8" id="KW-0408">Iron</keyword>
<dbReference type="GO" id="GO:0098796">
    <property type="term" value="C:membrane protein complex"/>
    <property type="evidence" value="ECO:0007669"/>
    <property type="project" value="UniProtKB-ARBA"/>
</dbReference>
<dbReference type="STRING" id="4829.A0A168NE68"/>
<comment type="similarity">
    <text evidence="2">Belongs to the complex I 24 kDa subunit family.</text>
</comment>
<dbReference type="InterPro" id="IPR036249">
    <property type="entry name" value="Thioredoxin-like_sf"/>
</dbReference>
<evidence type="ECO:0000256" key="5">
    <source>
        <dbReference type="ARBA" id="ARBA00022723"/>
    </source>
</evidence>
<evidence type="ECO:0000256" key="7">
    <source>
        <dbReference type="ARBA" id="ARBA00022989"/>
    </source>
</evidence>
<dbReference type="Pfam" id="PF04750">
    <property type="entry name" value="Far-17a_AIG1"/>
    <property type="match status" value="1"/>
</dbReference>
<keyword evidence="7 13" id="KW-1133">Transmembrane helix</keyword>
<dbReference type="Gene3D" id="3.40.30.10">
    <property type="entry name" value="Glutaredoxin"/>
    <property type="match status" value="1"/>
</dbReference>
<dbReference type="Pfam" id="PF01257">
    <property type="entry name" value="2Fe-2S_thioredx"/>
    <property type="match status" value="1"/>
</dbReference>
<gene>
    <name evidence="14" type="primary">ABSGL_06048.1 scaffold 7611</name>
</gene>
<dbReference type="NCBIfam" id="TIGR01958">
    <property type="entry name" value="nuoE_fam"/>
    <property type="match status" value="1"/>
</dbReference>
<dbReference type="FunFam" id="1.10.10.1590:FF:000001">
    <property type="entry name" value="NADH-quinone oxidoreductase subunit E"/>
    <property type="match status" value="1"/>
</dbReference>
<feature type="transmembrane region" description="Helical" evidence="13">
    <location>
        <begin position="129"/>
        <end position="151"/>
    </location>
</feature>
<dbReference type="OMA" id="EACINAP"/>
<accession>A0A168NE68</accession>
<dbReference type="EMBL" id="LT553181">
    <property type="protein sequence ID" value="SAM00367.1"/>
    <property type="molecule type" value="Genomic_DNA"/>
</dbReference>
<dbReference type="GO" id="GO:0051537">
    <property type="term" value="F:2 iron, 2 sulfur cluster binding"/>
    <property type="evidence" value="ECO:0007669"/>
    <property type="project" value="UniProtKB-KW"/>
</dbReference>
<evidence type="ECO:0000256" key="9">
    <source>
        <dbReference type="ARBA" id="ARBA00023014"/>
    </source>
</evidence>
<evidence type="ECO:0000256" key="2">
    <source>
        <dbReference type="ARBA" id="ARBA00010643"/>
    </source>
</evidence>
<dbReference type="Gene3D" id="1.10.10.1590">
    <property type="entry name" value="NADH-quinone oxidoreductase subunit E"/>
    <property type="match status" value="1"/>
</dbReference>
<dbReference type="GO" id="GO:0005743">
    <property type="term" value="C:mitochondrial inner membrane"/>
    <property type="evidence" value="ECO:0007669"/>
    <property type="project" value="UniProtKB-ARBA"/>
</dbReference>
<dbReference type="InterPro" id="IPR006838">
    <property type="entry name" value="ADTRP_AIG1"/>
</dbReference>
<dbReference type="GO" id="GO:0006120">
    <property type="term" value="P:mitochondrial electron transport, NADH to ubiquinone"/>
    <property type="evidence" value="ECO:0007669"/>
    <property type="project" value="UniProtKB-ARBA"/>
</dbReference>
<feature type="transmembrane region" description="Helical" evidence="13">
    <location>
        <begin position="90"/>
        <end position="109"/>
    </location>
</feature>
<evidence type="ECO:0000256" key="6">
    <source>
        <dbReference type="ARBA" id="ARBA00022967"/>
    </source>
</evidence>
<dbReference type="GO" id="GO:1902494">
    <property type="term" value="C:catalytic complex"/>
    <property type="evidence" value="ECO:0007669"/>
    <property type="project" value="UniProtKB-ARBA"/>
</dbReference>
<dbReference type="AlphaFoldDB" id="A0A168NE68"/>
<evidence type="ECO:0008006" key="16">
    <source>
        <dbReference type="Google" id="ProtNLM"/>
    </source>
</evidence>
<dbReference type="CDD" id="cd03064">
    <property type="entry name" value="TRX_Fd_NuoE"/>
    <property type="match status" value="1"/>
</dbReference>
<keyword evidence="10" id="KW-0520">NAD</keyword>
<evidence type="ECO:0000256" key="3">
    <source>
        <dbReference type="ARBA" id="ARBA00022692"/>
    </source>
</evidence>
<dbReference type="Proteomes" id="UP000078561">
    <property type="component" value="Unassembled WGS sequence"/>
</dbReference>
<dbReference type="GO" id="GO:0012505">
    <property type="term" value="C:endomembrane system"/>
    <property type="evidence" value="ECO:0007669"/>
    <property type="project" value="UniProtKB-SubCell"/>
</dbReference>
<evidence type="ECO:0000313" key="14">
    <source>
        <dbReference type="EMBL" id="SAM00367.1"/>
    </source>
</evidence>
<dbReference type="GO" id="GO:0008137">
    <property type="term" value="F:NADH dehydrogenase (ubiquinone) activity"/>
    <property type="evidence" value="ECO:0007669"/>
    <property type="project" value="UniProtKB-ARBA"/>
</dbReference>
<dbReference type="OrthoDB" id="10254187at2759"/>
<protein>
    <recommendedName>
        <fullName evidence="16">NADH dehydrogenase [ubiquinone] flavoprotein 2, mitochondrial</fullName>
    </recommendedName>
</protein>
<keyword evidence="6" id="KW-1278">Translocase</keyword>
<dbReference type="SUPFAM" id="SSF52833">
    <property type="entry name" value="Thioredoxin-like"/>
    <property type="match status" value="1"/>
</dbReference>
<name>A0A168NE68_ABSGL</name>
<comment type="cofactor">
    <cofactor evidence="12">
        <name>[2Fe-2S] cluster</name>
        <dbReference type="ChEBI" id="CHEBI:190135"/>
    </cofactor>
</comment>
<reference evidence="14" key="1">
    <citation type="submission" date="2016-04" db="EMBL/GenBank/DDBJ databases">
        <authorList>
            <person name="Evans L.H."/>
            <person name="Alamgir A."/>
            <person name="Owens N."/>
            <person name="Weber N.D."/>
            <person name="Virtaneva K."/>
            <person name="Barbian K."/>
            <person name="Babar A."/>
            <person name="Rosenke K."/>
        </authorList>
    </citation>
    <scope>NUCLEOTIDE SEQUENCE [LARGE SCALE GENOMIC DNA]</scope>
    <source>
        <strain evidence="14">CBS 101.48</strain>
    </source>
</reference>
<keyword evidence="3 13" id="KW-0812">Transmembrane</keyword>
<dbReference type="InterPro" id="IPR041921">
    <property type="entry name" value="NuoE_N"/>
</dbReference>
<dbReference type="InParanoid" id="A0A168NE68"/>
<evidence type="ECO:0000256" key="1">
    <source>
        <dbReference type="ARBA" id="ARBA00004127"/>
    </source>
</evidence>
<organism evidence="14">
    <name type="scientific">Absidia glauca</name>
    <name type="common">Pin mould</name>
    <dbReference type="NCBI Taxonomy" id="4829"/>
    <lineage>
        <taxon>Eukaryota</taxon>
        <taxon>Fungi</taxon>
        <taxon>Fungi incertae sedis</taxon>
        <taxon>Mucoromycota</taxon>
        <taxon>Mucoromycotina</taxon>
        <taxon>Mucoromycetes</taxon>
        <taxon>Mucorales</taxon>
        <taxon>Cunninghamellaceae</taxon>
        <taxon>Absidia</taxon>
    </lineage>
</organism>
<evidence type="ECO:0000256" key="11">
    <source>
        <dbReference type="ARBA" id="ARBA00023136"/>
    </source>
</evidence>
<proteinExistence type="inferred from homology"/>
<dbReference type="PANTHER" id="PTHR10371:SF3">
    <property type="entry name" value="NADH DEHYDROGENASE [UBIQUINONE] FLAVOPROTEIN 2, MITOCHONDRIAL"/>
    <property type="match status" value="1"/>
</dbReference>
<keyword evidence="11 13" id="KW-0472">Membrane</keyword>
<dbReference type="PANTHER" id="PTHR10371">
    <property type="entry name" value="NADH DEHYDROGENASE UBIQUINONE FLAVOPROTEIN 2, MITOCHONDRIAL"/>
    <property type="match status" value="1"/>
</dbReference>
<keyword evidence="4" id="KW-0001">2Fe-2S</keyword>
<evidence type="ECO:0000313" key="15">
    <source>
        <dbReference type="Proteomes" id="UP000078561"/>
    </source>
</evidence>
<dbReference type="GO" id="GO:0046872">
    <property type="term" value="F:metal ion binding"/>
    <property type="evidence" value="ECO:0007669"/>
    <property type="project" value="UniProtKB-KW"/>
</dbReference>